<dbReference type="AlphaFoldDB" id="A0A151QZ48"/>
<evidence type="ECO:0000313" key="3">
    <source>
        <dbReference type="Proteomes" id="UP000075243"/>
    </source>
</evidence>
<keyword evidence="3" id="KW-1185">Reference proteome</keyword>
<evidence type="ECO:0000259" key="1">
    <source>
        <dbReference type="SMART" id="SM00579"/>
    </source>
</evidence>
<dbReference type="InterPro" id="IPR006566">
    <property type="entry name" value="FBD"/>
</dbReference>
<dbReference type="InterPro" id="IPR055357">
    <property type="entry name" value="LRR_At1g61320_AtMIF1"/>
</dbReference>
<protein>
    <recommendedName>
        <fullName evidence="1">FBD domain-containing protein</fullName>
    </recommendedName>
</protein>
<reference evidence="2" key="1">
    <citation type="journal article" date="2012" name="Nat. Biotechnol.">
        <title>Draft genome sequence of pigeonpea (Cajanus cajan), an orphan legume crop of resource-poor farmers.</title>
        <authorList>
            <person name="Varshney R.K."/>
            <person name="Chen W."/>
            <person name="Li Y."/>
            <person name="Bharti A.K."/>
            <person name="Saxena R.K."/>
            <person name="Schlueter J.A."/>
            <person name="Donoghue M.T."/>
            <person name="Azam S."/>
            <person name="Fan G."/>
            <person name="Whaley A.M."/>
            <person name="Farmer A.D."/>
            <person name="Sheridan J."/>
            <person name="Iwata A."/>
            <person name="Tuteja R."/>
            <person name="Penmetsa R.V."/>
            <person name="Wu W."/>
            <person name="Upadhyaya H.D."/>
            <person name="Yang S.P."/>
            <person name="Shah T."/>
            <person name="Saxena K.B."/>
            <person name="Michael T."/>
            <person name="McCombie W.R."/>
            <person name="Yang B."/>
            <person name="Zhang G."/>
            <person name="Yang H."/>
            <person name="Wang J."/>
            <person name="Spillane C."/>
            <person name="Cook D.R."/>
            <person name="May G.D."/>
            <person name="Xu X."/>
            <person name="Jackson S.A."/>
        </authorList>
    </citation>
    <scope>NUCLEOTIDE SEQUENCE [LARGE SCALE GENOMIC DNA]</scope>
</reference>
<dbReference type="PANTHER" id="PTHR34145:SF28">
    <property type="entry name" value="F-BOX DOMAIN-CONTAINING PROTEIN"/>
    <property type="match status" value="1"/>
</dbReference>
<dbReference type="InterPro" id="IPR053772">
    <property type="entry name" value="At1g61320/At1g61330-like"/>
</dbReference>
<feature type="domain" description="FBD" evidence="1">
    <location>
        <begin position="210"/>
        <end position="284"/>
    </location>
</feature>
<name>A0A151QZ48_CAJCA</name>
<accession>A0A151QZ48</accession>
<sequence length="290" mass="32314">MWASVPQLEFDNDFFLTCECVEGIESSSIITEILLLHSGPLHKFTVHFSSEDFISVENVCINKWILFLSRKGVKSGVLESLVSGCPILVKLTVSYCSGYERIYVSSPALKSLHIEDDKVIKSICLKQAQNLTSLTLLADGPGDNIDRDWVTDLLKDLSKLKRISLGTGYIEILSPGVGINLPVLLKDVKHLELNGVNEDVETQLIFRDFDCANFIKLQTVNITVKTLYEPALDFIRFVLASSPALEILTFKVDFGLSDAAKLLSISSDLLRMERASPRARVKLLHDVLIK</sequence>
<dbReference type="Proteomes" id="UP000075243">
    <property type="component" value="Unassembled WGS sequence"/>
</dbReference>
<dbReference type="Gramene" id="C.cajan_40982.t">
    <property type="protein sequence ID" value="C.cajan_40982.t"/>
    <property type="gene ID" value="C.cajan_40982"/>
</dbReference>
<dbReference type="PANTHER" id="PTHR34145">
    <property type="entry name" value="OS02G0105600 PROTEIN"/>
    <property type="match status" value="1"/>
</dbReference>
<dbReference type="Pfam" id="PF23622">
    <property type="entry name" value="LRR_At1g61320_AtMIF1"/>
    <property type="match status" value="1"/>
</dbReference>
<dbReference type="OMA" id="YERIYVS"/>
<dbReference type="EMBL" id="KQ484342">
    <property type="protein sequence ID" value="KYP35638.1"/>
    <property type="molecule type" value="Genomic_DNA"/>
</dbReference>
<gene>
    <name evidence="2" type="ORF">KK1_043314</name>
</gene>
<proteinExistence type="predicted"/>
<dbReference type="InterPro" id="IPR032675">
    <property type="entry name" value="LRR_dom_sf"/>
</dbReference>
<dbReference type="Gene3D" id="3.80.10.10">
    <property type="entry name" value="Ribonuclease Inhibitor"/>
    <property type="match status" value="1"/>
</dbReference>
<dbReference type="SMART" id="SM00579">
    <property type="entry name" value="FBD"/>
    <property type="match status" value="1"/>
</dbReference>
<evidence type="ECO:0000313" key="2">
    <source>
        <dbReference type="EMBL" id="KYP35638.1"/>
    </source>
</evidence>
<dbReference type="SUPFAM" id="SSF52047">
    <property type="entry name" value="RNI-like"/>
    <property type="match status" value="1"/>
</dbReference>
<organism evidence="2 3">
    <name type="scientific">Cajanus cajan</name>
    <name type="common">Pigeon pea</name>
    <name type="synonym">Cajanus indicus</name>
    <dbReference type="NCBI Taxonomy" id="3821"/>
    <lineage>
        <taxon>Eukaryota</taxon>
        <taxon>Viridiplantae</taxon>
        <taxon>Streptophyta</taxon>
        <taxon>Embryophyta</taxon>
        <taxon>Tracheophyta</taxon>
        <taxon>Spermatophyta</taxon>
        <taxon>Magnoliopsida</taxon>
        <taxon>eudicotyledons</taxon>
        <taxon>Gunneridae</taxon>
        <taxon>Pentapetalae</taxon>
        <taxon>rosids</taxon>
        <taxon>fabids</taxon>
        <taxon>Fabales</taxon>
        <taxon>Fabaceae</taxon>
        <taxon>Papilionoideae</taxon>
        <taxon>50 kb inversion clade</taxon>
        <taxon>NPAAA clade</taxon>
        <taxon>indigoferoid/millettioid clade</taxon>
        <taxon>Phaseoleae</taxon>
        <taxon>Cajanus</taxon>
    </lineage>
</organism>